<proteinExistence type="inferred from homology"/>
<feature type="domain" description="DhaK" evidence="14">
    <location>
        <begin position="10"/>
        <end position="383"/>
    </location>
</feature>
<evidence type="ECO:0000256" key="1">
    <source>
        <dbReference type="ARBA" id="ARBA00003264"/>
    </source>
</evidence>
<evidence type="ECO:0000256" key="7">
    <source>
        <dbReference type="ARBA" id="ARBA00022798"/>
    </source>
</evidence>
<dbReference type="Gene3D" id="3.30.1180.20">
    <property type="entry name" value="Dihydroxyacetone kinase, domain 2"/>
    <property type="match status" value="2"/>
</dbReference>
<evidence type="ECO:0000256" key="4">
    <source>
        <dbReference type="ARBA" id="ARBA00022679"/>
    </source>
</evidence>
<dbReference type="FunFam" id="3.40.50.10440:FF:000001">
    <property type="entry name" value="Dihydroxyacetone kinase, DhaK subunit"/>
    <property type="match status" value="1"/>
</dbReference>
<dbReference type="GO" id="GO:0005524">
    <property type="term" value="F:ATP binding"/>
    <property type="evidence" value="ECO:0007669"/>
    <property type="project" value="UniProtKB-KW"/>
</dbReference>
<dbReference type="GO" id="GO:0050354">
    <property type="term" value="F:triokinase activity"/>
    <property type="evidence" value="ECO:0007669"/>
    <property type="project" value="UniProtKB-EC"/>
</dbReference>
<evidence type="ECO:0000259" key="13">
    <source>
        <dbReference type="PROSITE" id="PS51480"/>
    </source>
</evidence>
<name>A0A2X0PPH8_9BASI</name>
<organism evidence="15 16">
    <name type="scientific">Microbotryum silenes-dioicae</name>
    <dbReference type="NCBI Taxonomy" id="796604"/>
    <lineage>
        <taxon>Eukaryota</taxon>
        <taxon>Fungi</taxon>
        <taxon>Dikarya</taxon>
        <taxon>Basidiomycota</taxon>
        <taxon>Pucciniomycotina</taxon>
        <taxon>Microbotryomycetes</taxon>
        <taxon>Microbotryales</taxon>
        <taxon>Microbotryaceae</taxon>
        <taxon>Microbotryum</taxon>
    </lineage>
</organism>
<dbReference type="EMBL" id="FQNC01000111">
    <property type="protein sequence ID" value="SGZ30711.1"/>
    <property type="molecule type" value="Genomic_DNA"/>
</dbReference>
<accession>A0A2X0PPH8</accession>
<evidence type="ECO:0000256" key="6">
    <source>
        <dbReference type="ARBA" id="ARBA00022777"/>
    </source>
</evidence>
<keyword evidence="7" id="KW-0319">Glycerol metabolism</keyword>
<keyword evidence="5" id="KW-0547">Nucleotide-binding</keyword>
<feature type="compositionally biased region" description="Basic and acidic residues" evidence="12">
    <location>
        <begin position="394"/>
        <end position="404"/>
    </location>
</feature>
<evidence type="ECO:0000259" key="14">
    <source>
        <dbReference type="PROSITE" id="PS51481"/>
    </source>
</evidence>
<dbReference type="UniPathway" id="UPA00617">
    <property type="reaction ID" value="UER00669"/>
</dbReference>
<dbReference type="GO" id="GO:0004371">
    <property type="term" value="F:glycerone kinase activity"/>
    <property type="evidence" value="ECO:0007669"/>
    <property type="project" value="UniProtKB-EC"/>
</dbReference>
<evidence type="ECO:0000256" key="12">
    <source>
        <dbReference type="SAM" id="MobiDB-lite"/>
    </source>
</evidence>
<evidence type="ECO:0000256" key="10">
    <source>
        <dbReference type="ARBA" id="ARBA00048898"/>
    </source>
</evidence>
<dbReference type="AlphaFoldDB" id="A0A2X0PPH8"/>
<dbReference type="Proteomes" id="UP000249464">
    <property type="component" value="Unassembled WGS sequence"/>
</dbReference>
<dbReference type="PANTHER" id="PTHR28629">
    <property type="entry name" value="TRIOKINASE/FMN CYCLASE"/>
    <property type="match status" value="1"/>
</dbReference>
<feature type="domain" description="DhaL" evidence="13">
    <location>
        <begin position="429"/>
        <end position="634"/>
    </location>
</feature>
<evidence type="ECO:0000256" key="2">
    <source>
        <dbReference type="ARBA" id="ARBA00004778"/>
    </source>
</evidence>
<protein>
    <submittedName>
        <fullName evidence="15">BQ5605_C049g12439 protein</fullName>
    </submittedName>
</protein>
<evidence type="ECO:0000256" key="11">
    <source>
        <dbReference type="SAM" id="Coils"/>
    </source>
</evidence>
<dbReference type="PROSITE" id="PS51481">
    <property type="entry name" value="DHAK"/>
    <property type="match status" value="1"/>
</dbReference>
<comment type="function">
    <text evidence="1">Catalyzes both the phosphorylation of dihydroxyacetone and of glyceraldehyde.</text>
</comment>
<keyword evidence="16" id="KW-1185">Reference proteome</keyword>
<evidence type="ECO:0000313" key="15">
    <source>
        <dbReference type="EMBL" id="SGZ30711.1"/>
    </source>
</evidence>
<keyword evidence="4" id="KW-0808">Transferase</keyword>
<evidence type="ECO:0000256" key="5">
    <source>
        <dbReference type="ARBA" id="ARBA00022741"/>
    </source>
</evidence>
<dbReference type="Gene3D" id="1.25.40.340">
    <property type="match status" value="1"/>
</dbReference>
<dbReference type="SMART" id="SM01120">
    <property type="entry name" value="Dak2"/>
    <property type="match status" value="1"/>
</dbReference>
<dbReference type="PROSITE" id="PS51480">
    <property type="entry name" value="DHAL"/>
    <property type="match status" value="1"/>
</dbReference>
<dbReference type="InterPro" id="IPR036117">
    <property type="entry name" value="DhaL_dom_sf"/>
</dbReference>
<dbReference type="Pfam" id="PF02733">
    <property type="entry name" value="Dak1"/>
    <property type="match status" value="1"/>
</dbReference>
<keyword evidence="8" id="KW-0067">ATP-binding</keyword>
<dbReference type="STRING" id="796604.A0A2X0PPH8"/>
<comment type="similarity">
    <text evidence="3">Belongs to the dihydroxyacetone kinase (DAK) family.</text>
</comment>
<dbReference type="SUPFAM" id="SSF101473">
    <property type="entry name" value="DhaL-like"/>
    <property type="match status" value="1"/>
</dbReference>
<comment type="catalytic activity">
    <reaction evidence="9">
        <text>D-glyceraldehyde + ATP = D-glyceraldehyde 3-phosphate + ADP + H(+)</text>
        <dbReference type="Rhea" id="RHEA:13941"/>
        <dbReference type="ChEBI" id="CHEBI:15378"/>
        <dbReference type="ChEBI" id="CHEBI:17378"/>
        <dbReference type="ChEBI" id="CHEBI:30616"/>
        <dbReference type="ChEBI" id="CHEBI:59776"/>
        <dbReference type="ChEBI" id="CHEBI:456216"/>
        <dbReference type="EC" id="2.7.1.28"/>
    </reaction>
</comment>
<comment type="pathway">
    <text evidence="2">Polyol metabolism; glycerol fermentation; glycerone phosphate from glycerol (oxidative route): step 2/2.</text>
</comment>
<evidence type="ECO:0000313" key="16">
    <source>
        <dbReference type="Proteomes" id="UP000249464"/>
    </source>
</evidence>
<reference evidence="15 16" key="1">
    <citation type="submission" date="2016-11" db="EMBL/GenBank/DDBJ databases">
        <authorList>
            <person name="Jaros S."/>
            <person name="Januszkiewicz K."/>
            <person name="Wedrychowicz H."/>
        </authorList>
    </citation>
    <scope>NUCLEOTIDE SEQUENCE [LARGE SCALE GENOMIC DNA]</scope>
</reference>
<keyword evidence="11" id="KW-0175">Coiled coil</keyword>
<dbReference type="PANTHER" id="PTHR28629:SF14">
    <property type="entry name" value="DIHYDROXYACETONE KINASE 1"/>
    <property type="match status" value="1"/>
</dbReference>
<dbReference type="GO" id="GO:0019588">
    <property type="term" value="P:anaerobic glycerol catabolic process"/>
    <property type="evidence" value="ECO:0007669"/>
    <property type="project" value="UniProtKB-UniPathway"/>
</dbReference>
<evidence type="ECO:0000256" key="3">
    <source>
        <dbReference type="ARBA" id="ARBA00008757"/>
    </source>
</evidence>
<dbReference type="SUPFAM" id="SSF82549">
    <property type="entry name" value="DAK1/DegV-like"/>
    <property type="match status" value="1"/>
</dbReference>
<evidence type="ECO:0000256" key="8">
    <source>
        <dbReference type="ARBA" id="ARBA00022840"/>
    </source>
</evidence>
<keyword evidence="6" id="KW-0418">Kinase</keyword>
<dbReference type="InterPro" id="IPR004007">
    <property type="entry name" value="DhaL_dom"/>
</dbReference>
<dbReference type="Pfam" id="PF02734">
    <property type="entry name" value="Dak2"/>
    <property type="match status" value="1"/>
</dbReference>
<evidence type="ECO:0000256" key="9">
    <source>
        <dbReference type="ARBA" id="ARBA00047974"/>
    </source>
</evidence>
<dbReference type="GO" id="GO:0005829">
    <property type="term" value="C:cytosol"/>
    <property type="evidence" value="ECO:0007669"/>
    <property type="project" value="TreeGrafter"/>
</dbReference>
<feature type="region of interest" description="Disordered" evidence="12">
    <location>
        <begin position="394"/>
        <end position="423"/>
    </location>
</feature>
<sequence>MTMSKHILNDPKTLVNDALSGLAFLNPALTYNPATMTVMVRQADHDKVHLLCGGGAGHEPAHAAFVGKGMLSAAVSGNVFASPNAAQIEAALDRLSNSKGQLIIVKNYTGDVLHFGIVKERWAATHLGKDSVRLLVVGDDVSVGRAQGQLTGRRGLAATVLVYKIAGALADTGASLDEVEHLAKLITKRSGTCGIGLDHCHVPGTEQAEGYLQQDELEFGLGIHNETGVRKQKPIPSANRIVEDLMKWLTDVEDEDRAFLDFKNDGKDEVILLVNNLGGISEIELSVVVNEASKWLASKHITVERFVCDRSPFPCPVSDHVIALSRVLSGAFMTSLNLPGFSISLVLLPREPVATPSTFTSNLCFDKDLILEMLDAPTEAPAWMWHYKGRPEAHVEEEKDDQKNSKKRKTEVDISGSDQVKGPAPTDAKLFKSAIEAALQELVKAEAEITKYDTTAGDGDAGLTLKAGAEALQTKISSDVIPTDKDVVATLVGISAVVEKEMGGTSGGLYSIFFAALSKGVLQAAKDKGENKATSEVWARALELALNTLYNYTLARPPSRTLVDPLAAFIITFGSDPANFDNAFNQAQEAAEATRTLVAKAGRAAYVDQDKIEKANVPDAGAWGVLKILQGVKAALGRESSSTTMTKRGQE</sequence>
<comment type="catalytic activity">
    <reaction evidence="10">
        <text>dihydroxyacetone + ATP = dihydroxyacetone phosphate + ADP + H(+)</text>
        <dbReference type="Rhea" id="RHEA:15773"/>
        <dbReference type="ChEBI" id="CHEBI:15378"/>
        <dbReference type="ChEBI" id="CHEBI:16016"/>
        <dbReference type="ChEBI" id="CHEBI:30616"/>
        <dbReference type="ChEBI" id="CHEBI:57642"/>
        <dbReference type="ChEBI" id="CHEBI:456216"/>
        <dbReference type="EC" id="2.7.1.29"/>
    </reaction>
</comment>
<dbReference type="InterPro" id="IPR050861">
    <property type="entry name" value="Dihydroxyacetone_Kinase"/>
</dbReference>
<dbReference type="Gene3D" id="3.40.50.10440">
    <property type="entry name" value="Dihydroxyacetone kinase, domain 1"/>
    <property type="match status" value="1"/>
</dbReference>
<gene>
    <name evidence="15" type="primary">BQ5605_C049g12439</name>
    <name evidence="15" type="ORF">BQ5605_C049G12439</name>
</gene>
<dbReference type="InterPro" id="IPR004006">
    <property type="entry name" value="DhaK_dom"/>
</dbReference>
<feature type="coiled-coil region" evidence="11">
    <location>
        <begin position="428"/>
        <end position="455"/>
    </location>
</feature>
<dbReference type="FunFam" id="1.25.40.340:FF:000001">
    <property type="entry name" value="Dihydroxyacetone kinase 1"/>
    <property type="match status" value="1"/>
</dbReference>